<dbReference type="GO" id="GO:0003677">
    <property type="term" value="F:DNA binding"/>
    <property type="evidence" value="ECO:0007669"/>
    <property type="project" value="InterPro"/>
</dbReference>
<dbReference type="InterPro" id="IPR043917">
    <property type="entry name" value="DUF5753"/>
</dbReference>
<dbReference type="EMBL" id="JAAGVB010000082">
    <property type="protein sequence ID" value="NEW36542.1"/>
    <property type="molecule type" value="Genomic_DNA"/>
</dbReference>
<dbReference type="Pfam" id="PF19054">
    <property type="entry name" value="DUF5753"/>
    <property type="match status" value="1"/>
</dbReference>
<comment type="caution">
    <text evidence="1">The sequence shown here is derived from an EMBL/GenBank/DDBJ whole genome shotgun (WGS) entry which is preliminary data.</text>
</comment>
<organism evidence="1 2">
    <name type="scientific">Nocardia cyriacigeorgica</name>
    <dbReference type="NCBI Taxonomy" id="135487"/>
    <lineage>
        <taxon>Bacteria</taxon>
        <taxon>Bacillati</taxon>
        <taxon>Actinomycetota</taxon>
        <taxon>Actinomycetes</taxon>
        <taxon>Mycobacteriales</taxon>
        <taxon>Nocardiaceae</taxon>
        <taxon>Nocardia</taxon>
    </lineage>
</organism>
<accession>A0A2L2JXJ4</accession>
<evidence type="ECO:0000313" key="2">
    <source>
        <dbReference type="Proteomes" id="UP000471166"/>
    </source>
</evidence>
<dbReference type="InterPro" id="IPR001387">
    <property type="entry name" value="Cro/C1-type_HTH"/>
</dbReference>
<dbReference type="Proteomes" id="UP000471166">
    <property type="component" value="Unassembled WGS sequence"/>
</dbReference>
<sequence length="294" mass="33088">MTTGSTLPRRILARQLRTLRDKAGVSAEAARSEIGVSKQTLWRMENGLPVKLNPLFIRRLCEIYGAPEELTTALVALAEEAKTKGWWHAFDDAIPQSFGLFVGLEDAAHHIVSFQTTLIPGLLQTAEYRRALSWIDSPNSPTEQIETGVAIGARRQLRLTNTSHPLTLDVFIDETILRRVTGSTAIMADQLRHLEKMSRLPNVSIRVIPSRVGSYRGLIVGPFVLLEFPQHPTAYLTEPPVVFVQGFTGDLYLDRPEEIERYREVCTDLKRLALDEAESRALCLELAEEFDRVR</sequence>
<dbReference type="InterPro" id="IPR010982">
    <property type="entry name" value="Lambda_DNA-bd_dom_sf"/>
</dbReference>
<dbReference type="AlphaFoldDB" id="A0A2L2JXJ4"/>
<protein>
    <submittedName>
        <fullName evidence="1">Helix-turn-helix domain-containing protein</fullName>
    </submittedName>
</protein>
<proteinExistence type="predicted"/>
<dbReference type="CDD" id="cd00093">
    <property type="entry name" value="HTH_XRE"/>
    <property type="match status" value="1"/>
</dbReference>
<dbReference type="Gene3D" id="1.10.260.40">
    <property type="entry name" value="lambda repressor-like DNA-binding domains"/>
    <property type="match status" value="1"/>
</dbReference>
<reference evidence="1 2" key="1">
    <citation type="submission" date="2020-01" db="EMBL/GenBank/DDBJ databases">
        <title>Genetics and antimicrobial susceptibilities of Nocardia species isolated from the soil; a comparison with species isolated from humans.</title>
        <authorList>
            <person name="Carrasco G."/>
            <person name="Monzon S."/>
            <person name="Sansegundo M."/>
            <person name="Garcia E."/>
            <person name="Garrido N."/>
            <person name="Medina M.J."/>
            <person name="Villalon P."/>
            <person name="Ramirez-Arocha A.C."/>
            <person name="Jimenez P."/>
            <person name="Cuesta I."/>
            <person name="Valdezate S."/>
        </authorList>
    </citation>
    <scope>NUCLEOTIDE SEQUENCE [LARGE SCALE GENOMIC DNA]</scope>
    <source>
        <strain evidence="1 2">CNM20110626</strain>
    </source>
</reference>
<dbReference type="Pfam" id="PF13560">
    <property type="entry name" value="HTH_31"/>
    <property type="match status" value="1"/>
</dbReference>
<dbReference type="SUPFAM" id="SSF47413">
    <property type="entry name" value="lambda repressor-like DNA-binding domains"/>
    <property type="match status" value="1"/>
</dbReference>
<name>A0A2L2JXJ4_9NOCA</name>
<dbReference type="PROSITE" id="PS50943">
    <property type="entry name" value="HTH_CROC1"/>
    <property type="match status" value="1"/>
</dbReference>
<dbReference type="RefSeq" id="WP_048833196.1">
    <property type="nucleotide sequence ID" value="NZ_CP026746.1"/>
</dbReference>
<evidence type="ECO:0000313" key="1">
    <source>
        <dbReference type="EMBL" id="NEW36542.1"/>
    </source>
</evidence>
<dbReference type="GeneID" id="57072120"/>
<gene>
    <name evidence="1" type="ORF">GV791_28880</name>
</gene>